<dbReference type="SMART" id="SM00824">
    <property type="entry name" value="PKS_TE"/>
    <property type="match status" value="1"/>
</dbReference>
<organism evidence="4 5">
    <name type="scientific">Streptomyces lycii</name>
    <dbReference type="NCBI Taxonomy" id="2654337"/>
    <lineage>
        <taxon>Bacteria</taxon>
        <taxon>Bacillati</taxon>
        <taxon>Actinomycetota</taxon>
        <taxon>Actinomycetes</taxon>
        <taxon>Kitasatosporales</taxon>
        <taxon>Streptomycetaceae</taxon>
        <taxon>Streptomyces</taxon>
    </lineage>
</organism>
<proteinExistence type="inferred from homology"/>
<dbReference type="PANTHER" id="PTHR11487:SF0">
    <property type="entry name" value="S-ACYL FATTY ACID SYNTHASE THIOESTERASE, MEDIUM CHAIN"/>
    <property type="match status" value="1"/>
</dbReference>
<evidence type="ECO:0000256" key="1">
    <source>
        <dbReference type="ARBA" id="ARBA00007169"/>
    </source>
</evidence>
<comment type="similarity">
    <text evidence="1">Belongs to the thioesterase family.</text>
</comment>
<feature type="domain" description="Thioesterase TesA-like" evidence="3">
    <location>
        <begin position="17"/>
        <end position="244"/>
    </location>
</feature>
<dbReference type="EMBL" id="WHPN01000283">
    <property type="protein sequence ID" value="KAF4408244.1"/>
    <property type="molecule type" value="Genomic_DNA"/>
</dbReference>
<sequence>MWLQCARPVPDPRQRLVCFPHAGGSASFFRDWAAGLPGTEVLAVRYPGRAERIAEPVPTDLRVLARSVADAVEQVADRPVALFGHSMGAAVALETARALEARGVTVAHLFASGSRDAPYPPPPTEEEQRALEAEDDAEVVAELLRLGGTDPELAADPDFQELVLPYVRADGRMFHGYGPSAEPVLRCPVTAIAGDADADADRRPWRELTRGGFRQRTVRGDHFYLVPRPPYTLIQDTLAAPVAG</sequence>
<evidence type="ECO:0000259" key="3">
    <source>
        <dbReference type="SMART" id="SM00824"/>
    </source>
</evidence>
<comment type="caution">
    <text evidence="4">The sequence shown here is derived from an EMBL/GenBank/DDBJ whole genome shotgun (WGS) entry which is preliminary data.</text>
</comment>
<dbReference type="Gene3D" id="3.40.50.1820">
    <property type="entry name" value="alpha/beta hydrolase"/>
    <property type="match status" value="1"/>
</dbReference>
<dbReference type="Proteomes" id="UP000621266">
    <property type="component" value="Unassembled WGS sequence"/>
</dbReference>
<accession>A0ABQ7FKU9</accession>
<dbReference type="InterPro" id="IPR012223">
    <property type="entry name" value="TEII"/>
</dbReference>
<protein>
    <submittedName>
        <fullName evidence="4">Thioesterase</fullName>
    </submittedName>
</protein>
<dbReference type="InterPro" id="IPR001031">
    <property type="entry name" value="Thioesterase"/>
</dbReference>
<name>A0ABQ7FKU9_9ACTN</name>
<keyword evidence="2" id="KW-0378">Hydrolase</keyword>
<evidence type="ECO:0000256" key="2">
    <source>
        <dbReference type="ARBA" id="ARBA00022801"/>
    </source>
</evidence>
<dbReference type="InterPro" id="IPR029058">
    <property type="entry name" value="AB_hydrolase_fold"/>
</dbReference>
<dbReference type="PANTHER" id="PTHR11487">
    <property type="entry name" value="THIOESTERASE"/>
    <property type="match status" value="1"/>
</dbReference>
<dbReference type="InterPro" id="IPR020802">
    <property type="entry name" value="TesA-like"/>
</dbReference>
<gene>
    <name evidence="4" type="ORF">GCU69_15320</name>
</gene>
<reference evidence="4 5" key="1">
    <citation type="submission" date="2019-10" db="EMBL/GenBank/DDBJ databases">
        <title>Streptomyces tenebrisbrunneis sp.nov., an endogenous actinomycete isolated from of Lycium ruthenicum.</title>
        <authorList>
            <person name="Ma L."/>
        </authorList>
    </citation>
    <scope>NUCLEOTIDE SEQUENCE [LARGE SCALE GENOMIC DNA]</scope>
    <source>
        <strain evidence="4 5">TRM 66187</strain>
    </source>
</reference>
<dbReference type="Pfam" id="PF00975">
    <property type="entry name" value="Thioesterase"/>
    <property type="match status" value="1"/>
</dbReference>
<evidence type="ECO:0000313" key="5">
    <source>
        <dbReference type="Proteomes" id="UP000621266"/>
    </source>
</evidence>
<evidence type="ECO:0000313" key="4">
    <source>
        <dbReference type="EMBL" id="KAF4408244.1"/>
    </source>
</evidence>
<dbReference type="SUPFAM" id="SSF53474">
    <property type="entry name" value="alpha/beta-Hydrolases"/>
    <property type="match status" value="1"/>
</dbReference>
<keyword evidence="5" id="KW-1185">Reference proteome</keyword>